<keyword evidence="11" id="KW-1185">Reference proteome</keyword>
<dbReference type="Proteomes" id="UP000569732">
    <property type="component" value="Unassembled WGS sequence"/>
</dbReference>
<dbReference type="Pfam" id="PF06429">
    <property type="entry name" value="Flg_bbr_C"/>
    <property type="match status" value="1"/>
</dbReference>
<comment type="function">
    <text evidence="5">A flexible structure which links the flagellar filament to the drive apparatus in the basal body.</text>
</comment>
<feature type="domain" description="Flagellar hook protein FlgE D2" evidence="8">
    <location>
        <begin position="393"/>
        <end position="551"/>
    </location>
</feature>
<proteinExistence type="inferred from homology"/>
<dbReference type="Pfam" id="PF22692">
    <property type="entry name" value="LlgE_F_G_D1"/>
    <property type="match status" value="1"/>
</dbReference>
<dbReference type="InterPro" id="IPR053967">
    <property type="entry name" value="LlgE_F_G-like_D1"/>
</dbReference>
<dbReference type="InterPro" id="IPR001444">
    <property type="entry name" value="Flag_bb_rod_N"/>
</dbReference>
<comment type="similarity">
    <text evidence="2 5">Belongs to the flagella basal body rod proteins family.</text>
</comment>
<gene>
    <name evidence="10" type="ORF">H0A36_02440</name>
</gene>
<dbReference type="GO" id="GO:0071978">
    <property type="term" value="P:bacterial-type flagellum-dependent swarming motility"/>
    <property type="evidence" value="ECO:0007669"/>
    <property type="project" value="TreeGrafter"/>
</dbReference>
<evidence type="ECO:0000313" key="10">
    <source>
        <dbReference type="EMBL" id="NYZ64848.1"/>
    </source>
</evidence>
<evidence type="ECO:0000259" key="6">
    <source>
        <dbReference type="Pfam" id="PF00460"/>
    </source>
</evidence>
<keyword evidence="4 5" id="KW-0975">Bacterial flagellum</keyword>
<organism evidence="10 11">
    <name type="scientific">Spartinivicinus marinus</name>
    <dbReference type="NCBI Taxonomy" id="2994442"/>
    <lineage>
        <taxon>Bacteria</taxon>
        <taxon>Pseudomonadati</taxon>
        <taxon>Pseudomonadota</taxon>
        <taxon>Gammaproteobacteria</taxon>
        <taxon>Oceanospirillales</taxon>
        <taxon>Zooshikellaceae</taxon>
        <taxon>Spartinivicinus</taxon>
    </lineage>
</organism>
<feature type="domain" description="Flagellar basal-body/hook protein C-terminal" evidence="7">
    <location>
        <begin position="625"/>
        <end position="669"/>
    </location>
</feature>
<evidence type="ECO:0000256" key="4">
    <source>
        <dbReference type="ARBA" id="ARBA00023143"/>
    </source>
</evidence>
<evidence type="ECO:0000256" key="1">
    <source>
        <dbReference type="ARBA" id="ARBA00004117"/>
    </source>
</evidence>
<dbReference type="AlphaFoldDB" id="A0A853I289"/>
<dbReference type="PANTHER" id="PTHR30435">
    <property type="entry name" value="FLAGELLAR PROTEIN"/>
    <property type="match status" value="1"/>
</dbReference>
<keyword evidence="10" id="KW-0969">Cilium</keyword>
<keyword evidence="10" id="KW-0966">Cell projection</keyword>
<dbReference type="InterPro" id="IPR019776">
    <property type="entry name" value="Flagellar_basal_body_rod_CS"/>
</dbReference>
<dbReference type="EMBL" id="JACCKB010000002">
    <property type="protein sequence ID" value="NYZ64848.1"/>
    <property type="molecule type" value="Genomic_DNA"/>
</dbReference>
<dbReference type="RefSeq" id="WP_180566873.1">
    <property type="nucleotide sequence ID" value="NZ_JACCKB010000002.1"/>
</dbReference>
<keyword evidence="10" id="KW-0282">Flagellum</keyword>
<dbReference type="SUPFAM" id="SSF117143">
    <property type="entry name" value="Flagellar hook protein flgE"/>
    <property type="match status" value="2"/>
</dbReference>
<accession>A0A853I289</accession>
<dbReference type="PANTHER" id="PTHR30435:SF1">
    <property type="entry name" value="FLAGELLAR HOOK PROTEIN FLGE"/>
    <property type="match status" value="1"/>
</dbReference>
<protein>
    <recommendedName>
        <fullName evidence="3 5">Flagellar hook protein FlgE</fullName>
    </recommendedName>
</protein>
<sequence>MGFNTGLSGLKAATIDLDAIGNNIANGSTIGFKNSRAEFHDLFSRSFGGSASQAGNGVIVQAVAQQFSQGNLKPTERNLDLSINGTGFFITRASDGVNYTRQGIFGVNRDGQIVTNTGDFLQGFIADATGAIVPGVLSDLQVGEQFQDPRLTSNVDISFNVDSRETVLATRGSSSQANAVLIANAQAGINNGYTAGSFLLQNVSQTPATTLATLAVPSVANLSAGAIAAEIAQLGSNNGIISASANARAKVDVTTLPLGGAAVAGSSLSINGQAVSLTTVNNVNELATAISNLTGVSAAIDAAAPNEIRIFNNTGDDIRIAINNTGVGAGIPVQGATTTSFTNAGAAVNVTDGNTVTVGGELSFQLEENVQIAAPTLPATISNIFNLPLTYSPFVENDFNPNDQSTYNHATQVQIFDSLGNPHNLTSYFVKEPEMTSTPNVSDWSMYILIDGQDVGDPIVPGGAATRSRFSVQFDREGGLVTTNPIVITNWVPLDTNGDPINALQPVNISAGGDVLPLPEPPTSSNFVIDIANSTQFGSPFAVDSLTQNGFGVGRLTDLDVSQEGILFARYTNGQNSILGQLAMANFVNPQGLTPIGKTAWIESIDSGEPVVGAPGTGVLGSVESGSLEESNVDVAEELVNLIIAQRNYQANAKTIQTEDTITQTIINLR</sequence>
<name>A0A853I289_9GAMM</name>
<evidence type="ECO:0000259" key="7">
    <source>
        <dbReference type="Pfam" id="PF06429"/>
    </source>
</evidence>
<comment type="caution">
    <text evidence="10">The sequence shown here is derived from an EMBL/GenBank/DDBJ whole genome shotgun (WGS) entry which is preliminary data.</text>
</comment>
<evidence type="ECO:0000256" key="3">
    <source>
        <dbReference type="ARBA" id="ARBA00019015"/>
    </source>
</evidence>
<dbReference type="InterPro" id="IPR011491">
    <property type="entry name" value="FlgE_D2"/>
</dbReference>
<dbReference type="Gene3D" id="2.60.98.20">
    <property type="entry name" value="Flagellar hook protein FlgE"/>
    <property type="match status" value="1"/>
</dbReference>
<feature type="domain" description="Flagellar hook protein FlgE/F/G-like D1" evidence="9">
    <location>
        <begin position="83"/>
        <end position="142"/>
    </location>
</feature>
<dbReference type="InterPro" id="IPR037058">
    <property type="entry name" value="Falgellar_hook_FlgE_sf"/>
</dbReference>
<dbReference type="GO" id="GO:0009425">
    <property type="term" value="C:bacterial-type flagellum basal body"/>
    <property type="evidence" value="ECO:0007669"/>
    <property type="project" value="UniProtKB-SubCell"/>
</dbReference>
<evidence type="ECO:0000256" key="5">
    <source>
        <dbReference type="RuleBase" id="RU362116"/>
    </source>
</evidence>
<dbReference type="InterPro" id="IPR037925">
    <property type="entry name" value="FlgE/F/G-like"/>
</dbReference>
<comment type="subcellular location">
    <subcellularLocation>
        <location evidence="1 5">Bacterial flagellum basal body</location>
    </subcellularLocation>
</comment>
<evidence type="ECO:0000256" key="2">
    <source>
        <dbReference type="ARBA" id="ARBA00009677"/>
    </source>
</evidence>
<dbReference type="Pfam" id="PF07559">
    <property type="entry name" value="FlgE_D2"/>
    <property type="match status" value="1"/>
</dbReference>
<dbReference type="Pfam" id="PF00460">
    <property type="entry name" value="Flg_bb_rod"/>
    <property type="match status" value="1"/>
</dbReference>
<evidence type="ECO:0000313" key="11">
    <source>
        <dbReference type="Proteomes" id="UP000569732"/>
    </source>
</evidence>
<dbReference type="InterPro" id="IPR020013">
    <property type="entry name" value="Flagellar_FlgE/F/G"/>
</dbReference>
<dbReference type="GO" id="GO:0005829">
    <property type="term" value="C:cytosol"/>
    <property type="evidence" value="ECO:0007669"/>
    <property type="project" value="TreeGrafter"/>
</dbReference>
<evidence type="ECO:0000259" key="9">
    <source>
        <dbReference type="Pfam" id="PF22692"/>
    </source>
</evidence>
<dbReference type="PROSITE" id="PS00588">
    <property type="entry name" value="FLAGELLA_BB_ROD"/>
    <property type="match status" value="1"/>
</dbReference>
<feature type="domain" description="Flagellar basal body rod protein N-terminal" evidence="6">
    <location>
        <begin position="3"/>
        <end position="33"/>
    </location>
</feature>
<reference evidence="10 11" key="1">
    <citation type="submission" date="2020-07" db="EMBL/GenBank/DDBJ databases">
        <title>Endozoicomonas sp. nov., isolated from sediment.</title>
        <authorList>
            <person name="Gu T."/>
        </authorList>
    </citation>
    <scope>NUCLEOTIDE SEQUENCE [LARGE SCALE GENOMIC DNA]</scope>
    <source>
        <strain evidence="10 11">SM1973</strain>
    </source>
</reference>
<dbReference type="InterPro" id="IPR010930">
    <property type="entry name" value="Flg_bb/hook_C_dom"/>
</dbReference>
<evidence type="ECO:0000259" key="8">
    <source>
        <dbReference type="Pfam" id="PF07559"/>
    </source>
</evidence>
<dbReference type="NCBIfam" id="TIGR03506">
    <property type="entry name" value="FlgEFG_subfam"/>
    <property type="match status" value="2"/>
</dbReference>
<dbReference type="GO" id="GO:0009424">
    <property type="term" value="C:bacterial-type flagellum hook"/>
    <property type="evidence" value="ECO:0007669"/>
    <property type="project" value="TreeGrafter"/>
</dbReference>